<evidence type="ECO:0000313" key="17">
    <source>
        <dbReference type="Proteomes" id="UP001595478"/>
    </source>
</evidence>
<evidence type="ECO:0000256" key="4">
    <source>
        <dbReference type="ARBA" id="ARBA00011887"/>
    </source>
</evidence>
<comment type="catalytic activity">
    <reaction evidence="13">
        <text>6 Fe(III)-[cytochrome c] + NH4(+) + 2 H2O = 6 Fe(II)-[cytochrome c] + nitrite + 8 H(+)</text>
        <dbReference type="Rhea" id="RHEA:13089"/>
        <dbReference type="Rhea" id="RHEA-COMP:10350"/>
        <dbReference type="Rhea" id="RHEA-COMP:14399"/>
        <dbReference type="ChEBI" id="CHEBI:15377"/>
        <dbReference type="ChEBI" id="CHEBI:15378"/>
        <dbReference type="ChEBI" id="CHEBI:16301"/>
        <dbReference type="ChEBI" id="CHEBI:28938"/>
        <dbReference type="ChEBI" id="CHEBI:29033"/>
        <dbReference type="ChEBI" id="CHEBI:29034"/>
        <dbReference type="EC" id="1.7.2.2"/>
    </reaction>
</comment>
<comment type="subcellular location">
    <subcellularLocation>
        <location evidence="2">Periplasm</location>
    </subcellularLocation>
</comment>
<evidence type="ECO:0000256" key="1">
    <source>
        <dbReference type="ARBA" id="ARBA00001926"/>
    </source>
</evidence>
<gene>
    <name evidence="16" type="ORF">ACFOHL_00910</name>
</gene>
<comment type="caution">
    <text evidence="16">The sequence shown here is derived from an EMBL/GenBank/DDBJ whole genome shotgun (WGS) entry which is preliminary data.</text>
</comment>
<comment type="cofactor">
    <cofactor evidence="1">
        <name>heme c</name>
        <dbReference type="ChEBI" id="CHEBI:61717"/>
    </cofactor>
</comment>
<keyword evidence="8" id="KW-0732">Signal</keyword>
<dbReference type="PROSITE" id="PS51007">
    <property type="entry name" value="CYTC"/>
    <property type="match status" value="1"/>
</dbReference>
<evidence type="ECO:0000256" key="11">
    <source>
        <dbReference type="ARBA" id="ARBA00023002"/>
    </source>
</evidence>
<keyword evidence="12 14" id="KW-0408">Iron</keyword>
<evidence type="ECO:0000256" key="12">
    <source>
        <dbReference type="ARBA" id="ARBA00023004"/>
    </source>
</evidence>
<dbReference type="InterPro" id="IPR009056">
    <property type="entry name" value="Cyt_c-like_dom"/>
</dbReference>
<dbReference type="Gene3D" id="3.90.10.10">
    <property type="entry name" value="Cytochrome C3"/>
    <property type="match status" value="2"/>
</dbReference>
<name>A0ABV7FNX8_9ALTE</name>
<proteinExistence type="inferred from homology"/>
<evidence type="ECO:0000256" key="5">
    <source>
        <dbReference type="ARBA" id="ARBA00022448"/>
    </source>
</evidence>
<evidence type="ECO:0000256" key="7">
    <source>
        <dbReference type="ARBA" id="ARBA00022723"/>
    </source>
</evidence>
<keyword evidence="9" id="KW-0106">Calcium</keyword>
<dbReference type="Gene3D" id="1.10.1130.10">
    <property type="entry name" value="Flavocytochrome C3, Chain A"/>
    <property type="match status" value="1"/>
</dbReference>
<keyword evidence="5" id="KW-0813">Transport</keyword>
<dbReference type="RefSeq" id="WP_376918318.1">
    <property type="nucleotide sequence ID" value="NZ_JBHRSW010000004.1"/>
</dbReference>
<keyword evidence="7 14" id="KW-0479">Metal-binding</keyword>
<dbReference type="SUPFAM" id="SSF48695">
    <property type="entry name" value="Multiheme cytochromes"/>
    <property type="match status" value="1"/>
</dbReference>
<sequence length="444" mass="49660">MKLKSVLIWCTWLLVALGLAGYLGAQMFTEEQKPDFLIGESSHGHYQIELQCVACHESPFGGPEVLQNACTSCHAEELKASHDSHPKSKFTDPRNADRLAVIDARQCIACHVEHNPEITHPMGVSLPEDFCFHCHQDIAEDRPSHQGMEFNTCASSGCHNYHDNRALYEEFLVDNAQGHWLHDDYQTINRDLKAYLQATGNVPEDKPQVKTQMNDAELSAMTDWTHSKHYESNIACVNCHGSEDNWLDKPPMQQCQNCHQQEFDGFTSGKHGMRLAVGMTPMTPAMSRTSNSTLSFHEANSNTPLTCNTCHNPHIVDVKQAAVNSCLSCHSDQHSESFLDSPHGQLWQAYENGQIADTEAVSCASCHMPRITVNEMGIDRVLVQHNQNAVLRPNEKMIRPVCMSCHSLAFSIDALADKTLIKNNFTGKPAKHIESIDMSLERVK</sequence>
<dbReference type="InterPro" id="IPR012286">
    <property type="entry name" value="Tetrahaem_cytochrome"/>
</dbReference>
<keyword evidence="6 14" id="KW-0349">Heme</keyword>
<comment type="similarity">
    <text evidence="3">Belongs to the cytochrome c-552 family.</text>
</comment>
<protein>
    <recommendedName>
        <fullName evidence="4">nitrite reductase (cytochrome; ammonia-forming)</fullName>
        <ecNumber evidence="4">1.7.2.2</ecNumber>
    </recommendedName>
</protein>
<dbReference type="EMBL" id="JBHRSW010000004">
    <property type="protein sequence ID" value="MFC3120176.1"/>
    <property type="molecule type" value="Genomic_DNA"/>
</dbReference>
<dbReference type="PANTHER" id="PTHR30633:SF0">
    <property type="entry name" value="CYTOCHROME C-552"/>
    <property type="match status" value="1"/>
</dbReference>
<evidence type="ECO:0000259" key="15">
    <source>
        <dbReference type="PROSITE" id="PS51007"/>
    </source>
</evidence>
<evidence type="ECO:0000256" key="2">
    <source>
        <dbReference type="ARBA" id="ARBA00004418"/>
    </source>
</evidence>
<organism evidence="16 17">
    <name type="scientific">Agaribacter flavus</name>
    <dbReference type="NCBI Taxonomy" id="1902781"/>
    <lineage>
        <taxon>Bacteria</taxon>
        <taxon>Pseudomonadati</taxon>
        <taxon>Pseudomonadota</taxon>
        <taxon>Gammaproteobacteria</taxon>
        <taxon>Alteromonadales</taxon>
        <taxon>Alteromonadaceae</taxon>
        <taxon>Agaribacter</taxon>
    </lineage>
</organism>
<dbReference type="InterPro" id="IPR003321">
    <property type="entry name" value="Cyt_c552"/>
</dbReference>
<evidence type="ECO:0000256" key="14">
    <source>
        <dbReference type="PROSITE-ProRule" id="PRU00433"/>
    </source>
</evidence>
<dbReference type="Pfam" id="PF14537">
    <property type="entry name" value="Cytochrom_c3_2"/>
    <property type="match status" value="2"/>
</dbReference>
<keyword evidence="11" id="KW-0560">Oxidoreductase</keyword>
<feature type="domain" description="Cytochrome c" evidence="15">
    <location>
        <begin position="57"/>
        <end position="229"/>
    </location>
</feature>
<dbReference type="PANTHER" id="PTHR30633">
    <property type="entry name" value="CYTOCHROME C-552 RESPIRATORY NITRITE REDUCTASE"/>
    <property type="match status" value="1"/>
</dbReference>
<evidence type="ECO:0000256" key="10">
    <source>
        <dbReference type="ARBA" id="ARBA00022982"/>
    </source>
</evidence>
<dbReference type="InterPro" id="IPR036280">
    <property type="entry name" value="Multihaem_cyt_sf"/>
</dbReference>
<keyword evidence="10" id="KW-0249">Electron transport</keyword>
<accession>A0ABV7FNX8</accession>
<evidence type="ECO:0000256" key="8">
    <source>
        <dbReference type="ARBA" id="ARBA00022729"/>
    </source>
</evidence>
<evidence type="ECO:0000313" key="16">
    <source>
        <dbReference type="EMBL" id="MFC3120176.1"/>
    </source>
</evidence>
<reference evidence="17" key="1">
    <citation type="journal article" date="2019" name="Int. J. Syst. Evol. Microbiol.">
        <title>The Global Catalogue of Microorganisms (GCM) 10K type strain sequencing project: providing services to taxonomists for standard genome sequencing and annotation.</title>
        <authorList>
            <consortium name="The Broad Institute Genomics Platform"/>
            <consortium name="The Broad Institute Genome Sequencing Center for Infectious Disease"/>
            <person name="Wu L."/>
            <person name="Ma J."/>
        </authorList>
    </citation>
    <scope>NUCLEOTIDE SEQUENCE [LARGE SCALE GENOMIC DNA]</scope>
    <source>
        <strain evidence="17">KCTC 52473</strain>
    </source>
</reference>
<evidence type="ECO:0000256" key="3">
    <source>
        <dbReference type="ARBA" id="ARBA00009288"/>
    </source>
</evidence>
<evidence type="ECO:0000256" key="6">
    <source>
        <dbReference type="ARBA" id="ARBA00022617"/>
    </source>
</evidence>
<keyword evidence="17" id="KW-1185">Reference proteome</keyword>
<dbReference type="EC" id="1.7.2.2" evidence="4"/>
<evidence type="ECO:0000256" key="13">
    <source>
        <dbReference type="ARBA" id="ARBA00049131"/>
    </source>
</evidence>
<evidence type="ECO:0000256" key="9">
    <source>
        <dbReference type="ARBA" id="ARBA00022837"/>
    </source>
</evidence>
<dbReference type="Proteomes" id="UP001595478">
    <property type="component" value="Unassembled WGS sequence"/>
</dbReference>